<dbReference type="AlphaFoldDB" id="A0A9R0RUD5"/>
<protein>
    <submittedName>
        <fullName evidence="2">Uncharacterized protein</fullName>
    </submittedName>
</protein>
<feature type="compositionally biased region" description="Basic and acidic residues" evidence="1">
    <location>
        <begin position="1"/>
        <end position="24"/>
    </location>
</feature>
<reference evidence="2 3" key="1">
    <citation type="submission" date="2017-09" db="EMBL/GenBank/DDBJ databases">
        <authorList>
            <consortium name="International Durum Wheat Genome Sequencing Consortium (IDWGSC)"/>
            <person name="Milanesi L."/>
        </authorList>
    </citation>
    <scope>NUCLEOTIDE SEQUENCE [LARGE SCALE GENOMIC DNA]</scope>
    <source>
        <strain evidence="3">cv. Svevo</strain>
    </source>
</reference>
<gene>
    <name evidence="2" type="ORF">TRITD_3Av1G228150</name>
</gene>
<dbReference type="Gramene" id="TRITD3Av1G228150.1">
    <property type="protein sequence ID" value="TRITD3Av1G228150.1"/>
    <property type="gene ID" value="TRITD3Av1G228150"/>
</dbReference>
<dbReference type="EMBL" id="LT934115">
    <property type="protein sequence ID" value="VAH66549.1"/>
    <property type="molecule type" value="Genomic_DNA"/>
</dbReference>
<sequence>MCSNTHDLRGRCGTRQAEDTDMSRRSTTITSPGSTSRSYTASMRSSAQVSDANTTAPLGRRPMTSGRKPKGSRTAKSLSAVRKSSE</sequence>
<proteinExistence type="predicted"/>
<feature type="region of interest" description="Disordered" evidence="1">
    <location>
        <begin position="1"/>
        <end position="86"/>
    </location>
</feature>
<accession>A0A9R0RUD5</accession>
<keyword evidence="3" id="KW-1185">Reference proteome</keyword>
<evidence type="ECO:0000256" key="1">
    <source>
        <dbReference type="SAM" id="MobiDB-lite"/>
    </source>
</evidence>
<dbReference type="Proteomes" id="UP000324705">
    <property type="component" value="Chromosome 3A"/>
</dbReference>
<organism evidence="2 3">
    <name type="scientific">Triticum turgidum subsp. durum</name>
    <name type="common">Durum wheat</name>
    <name type="synonym">Triticum durum</name>
    <dbReference type="NCBI Taxonomy" id="4567"/>
    <lineage>
        <taxon>Eukaryota</taxon>
        <taxon>Viridiplantae</taxon>
        <taxon>Streptophyta</taxon>
        <taxon>Embryophyta</taxon>
        <taxon>Tracheophyta</taxon>
        <taxon>Spermatophyta</taxon>
        <taxon>Magnoliopsida</taxon>
        <taxon>Liliopsida</taxon>
        <taxon>Poales</taxon>
        <taxon>Poaceae</taxon>
        <taxon>BOP clade</taxon>
        <taxon>Pooideae</taxon>
        <taxon>Triticodae</taxon>
        <taxon>Triticeae</taxon>
        <taxon>Triticinae</taxon>
        <taxon>Triticum</taxon>
    </lineage>
</organism>
<evidence type="ECO:0000313" key="3">
    <source>
        <dbReference type="Proteomes" id="UP000324705"/>
    </source>
</evidence>
<name>A0A9R0RUD5_TRITD</name>
<evidence type="ECO:0000313" key="2">
    <source>
        <dbReference type="EMBL" id="VAH66549.1"/>
    </source>
</evidence>
<feature type="compositionally biased region" description="Polar residues" evidence="1">
    <location>
        <begin position="25"/>
        <end position="56"/>
    </location>
</feature>